<feature type="compositionally biased region" description="Basic and acidic residues" evidence="1">
    <location>
        <begin position="136"/>
        <end position="147"/>
    </location>
</feature>
<sequence length="180" mass="20084">MATITIHPKFSPKNILHIKRADGTIATTQEAIGWLVPQIMNDTRLAMRNDPEQCTRFSLNPGKGGAKEVKVLDDVEDVLSDPNFMERCGLSDIVIRFGDDVPDSAGGKDDDEECEENDSLEEDSEMEDGTEDEQTASEKEQRSENELKSPANTMFGELAFRDKPAKPKEFQLVIRPLQKG</sequence>
<feature type="region of interest" description="Disordered" evidence="1">
    <location>
        <begin position="99"/>
        <end position="162"/>
    </location>
</feature>
<protein>
    <submittedName>
        <fullName evidence="2">Uncharacterized protein</fullName>
    </submittedName>
</protein>
<reference evidence="2 3" key="1">
    <citation type="submission" date="2022-12" db="EMBL/GenBank/DDBJ databases">
        <title>Genomic features and morphological characterization of a novel Knufia sp. strain isolated from spacecraft assembly facility.</title>
        <authorList>
            <person name="Teixeira M."/>
            <person name="Chander A.M."/>
            <person name="Stajich J.E."/>
            <person name="Venkateswaran K."/>
        </authorList>
    </citation>
    <scope>NUCLEOTIDE SEQUENCE [LARGE SCALE GENOMIC DNA]</scope>
    <source>
        <strain evidence="2 3">FJI-L2-BK-P2</strain>
    </source>
</reference>
<evidence type="ECO:0000313" key="2">
    <source>
        <dbReference type="EMBL" id="KAK5949355.1"/>
    </source>
</evidence>
<proteinExistence type="predicted"/>
<comment type="caution">
    <text evidence="2">The sequence shown here is derived from an EMBL/GenBank/DDBJ whole genome shotgun (WGS) entry which is preliminary data.</text>
</comment>
<name>A0AAN8I440_9EURO</name>
<dbReference type="Proteomes" id="UP001316803">
    <property type="component" value="Unassembled WGS sequence"/>
</dbReference>
<evidence type="ECO:0000256" key="1">
    <source>
        <dbReference type="SAM" id="MobiDB-lite"/>
    </source>
</evidence>
<organism evidence="2 3">
    <name type="scientific">Knufia fluminis</name>
    <dbReference type="NCBI Taxonomy" id="191047"/>
    <lineage>
        <taxon>Eukaryota</taxon>
        <taxon>Fungi</taxon>
        <taxon>Dikarya</taxon>
        <taxon>Ascomycota</taxon>
        <taxon>Pezizomycotina</taxon>
        <taxon>Eurotiomycetes</taxon>
        <taxon>Chaetothyriomycetidae</taxon>
        <taxon>Chaetothyriales</taxon>
        <taxon>Trichomeriaceae</taxon>
        <taxon>Knufia</taxon>
    </lineage>
</organism>
<evidence type="ECO:0000313" key="3">
    <source>
        <dbReference type="Proteomes" id="UP001316803"/>
    </source>
</evidence>
<dbReference type="AlphaFoldDB" id="A0AAN8I440"/>
<keyword evidence="3" id="KW-1185">Reference proteome</keyword>
<feature type="compositionally biased region" description="Acidic residues" evidence="1">
    <location>
        <begin position="109"/>
        <end position="135"/>
    </location>
</feature>
<accession>A0AAN8I440</accession>
<dbReference type="EMBL" id="JAKLMC020000036">
    <property type="protein sequence ID" value="KAK5949355.1"/>
    <property type="molecule type" value="Genomic_DNA"/>
</dbReference>
<gene>
    <name evidence="2" type="ORF">OHC33_009527</name>
</gene>